<organism evidence="1">
    <name type="scientific">Sesamum radiatum</name>
    <name type="common">Black benniseed</name>
    <dbReference type="NCBI Taxonomy" id="300843"/>
    <lineage>
        <taxon>Eukaryota</taxon>
        <taxon>Viridiplantae</taxon>
        <taxon>Streptophyta</taxon>
        <taxon>Embryophyta</taxon>
        <taxon>Tracheophyta</taxon>
        <taxon>Spermatophyta</taxon>
        <taxon>Magnoliopsida</taxon>
        <taxon>eudicotyledons</taxon>
        <taxon>Gunneridae</taxon>
        <taxon>Pentapetalae</taxon>
        <taxon>asterids</taxon>
        <taxon>lamiids</taxon>
        <taxon>Lamiales</taxon>
        <taxon>Pedaliaceae</taxon>
        <taxon>Sesamum</taxon>
    </lineage>
</organism>
<gene>
    <name evidence="1" type="ORF">Sradi_2509200</name>
</gene>
<evidence type="ECO:0000313" key="1">
    <source>
        <dbReference type="EMBL" id="KAL0392864.1"/>
    </source>
</evidence>
<name>A0AAW2SKB2_SESRA</name>
<protein>
    <submittedName>
        <fullName evidence="1">Uncharacterized protein</fullName>
    </submittedName>
</protein>
<reference evidence="1" key="2">
    <citation type="journal article" date="2024" name="Plant">
        <title>Genomic evolution and insights into agronomic trait innovations of Sesamum species.</title>
        <authorList>
            <person name="Miao H."/>
            <person name="Wang L."/>
            <person name="Qu L."/>
            <person name="Liu H."/>
            <person name="Sun Y."/>
            <person name="Le M."/>
            <person name="Wang Q."/>
            <person name="Wei S."/>
            <person name="Zheng Y."/>
            <person name="Lin W."/>
            <person name="Duan Y."/>
            <person name="Cao H."/>
            <person name="Xiong S."/>
            <person name="Wang X."/>
            <person name="Wei L."/>
            <person name="Li C."/>
            <person name="Ma Q."/>
            <person name="Ju M."/>
            <person name="Zhao R."/>
            <person name="Li G."/>
            <person name="Mu C."/>
            <person name="Tian Q."/>
            <person name="Mei H."/>
            <person name="Zhang T."/>
            <person name="Gao T."/>
            <person name="Zhang H."/>
        </authorList>
    </citation>
    <scope>NUCLEOTIDE SEQUENCE</scope>
    <source>
        <strain evidence="1">G02</strain>
    </source>
</reference>
<accession>A0AAW2SKB2</accession>
<reference evidence="1" key="1">
    <citation type="submission" date="2020-06" db="EMBL/GenBank/DDBJ databases">
        <authorList>
            <person name="Li T."/>
            <person name="Hu X."/>
            <person name="Zhang T."/>
            <person name="Song X."/>
            <person name="Zhang H."/>
            <person name="Dai N."/>
            <person name="Sheng W."/>
            <person name="Hou X."/>
            <person name="Wei L."/>
        </authorList>
    </citation>
    <scope>NUCLEOTIDE SEQUENCE</scope>
    <source>
        <strain evidence="1">G02</strain>
        <tissue evidence="1">Leaf</tissue>
    </source>
</reference>
<sequence>MSARITQKESRSYVEAVQHSKWREAMRYEIQALENNSTWKLAPLPVSKTPISCKWVFKT</sequence>
<dbReference type="EMBL" id="JACGWJ010000010">
    <property type="protein sequence ID" value="KAL0392864.1"/>
    <property type="molecule type" value="Genomic_DNA"/>
</dbReference>
<dbReference type="AlphaFoldDB" id="A0AAW2SKB2"/>
<comment type="caution">
    <text evidence="1">The sequence shown here is derived from an EMBL/GenBank/DDBJ whole genome shotgun (WGS) entry which is preliminary data.</text>
</comment>
<proteinExistence type="predicted"/>